<comment type="caution">
    <text evidence="9">The sequence shown here is derived from an EMBL/GenBank/DDBJ whole genome shotgun (WGS) entry which is preliminary data.</text>
</comment>
<feature type="transmembrane region" description="Helical" evidence="8">
    <location>
        <begin position="157"/>
        <end position="187"/>
    </location>
</feature>
<comment type="caution">
    <text evidence="8">Lacks conserved residue(s) required for the propagation of feature annotation.</text>
</comment>
<dbReference type="GO" id="GO:0050909">
    <property type="term" value="P:sensory perception of taste"/>
    <property type="evidence" value="ECO:0007669"/>
    <property type="project" value="InterPro"/>
</dbReference>
<evidence type="ECO:0000256" key="6">
    <source>
        <dbReference type="ARBA" id="ARBA00023170"/>
    </source>
</evidence>
<feature type="transmembrane region" description="Helical" evidence="8">
    <location>
        <begin position="131"/>
        <end position="151"/>
    </location>
</feature>
<feature type="transmembrane region" description="Helical" evidence="8">
    <location>
        <begin position="262"/>
        <end position="281"/>
    </location>
</feature>
<dbReference type="GO" id="GO:0007635">
    <property type="term" value="P:chemosensory behavior"/>
    <property type="evidence" value="ECO:0007669"/>
    <property type="project" value="TreeGrafter"/>
</dbReference>
<keyword evidence="7 8" id="KW-0807">Transducer</keyword>
<evidence type="ECO:0000256" key="1">
    <source>
        <dbReference type="ARBA" id="ARBA00004651"/>
    </source>
</evidence>
<keyword evidence="3 8" id="KW-0812">Transmembrane</keyword>
<evidence type="ECO:0000256" key="5">
    <source>
        <dbReference type="ARBA" id="ARBA00023136"/>
    </source>
</evidence>
<reference evidence="9" key="2">
    <citation type="submission" date="2018-07" db="EMBL/GenBank/DDBJ databases">
        <authorList>
            <person name="Mckenzie S.K."/>
            <person name="Kronauer D.J.C."/>
        </authorList>
    </citation>
    <scope>NUCLEOTIDE SEQUENCE</scope>
    <source>
        <strain evidence="9">Clonal line C1</strain>
    </source>
</reference>
<name>A0A3L8DDI8_OOCBI</name>
<dbReference type="Pfam" id="PF08395">
    <property type="entry name" value="7tm_7"/>
    <property type="match status" value="1"/>
</dbReference>
<keyword evidence="6 8" id="KW-0675">Receptor</keyword>
<sequence>MASTIREAFQSFFLIYFILGISIYPVKHSKPRIRWIVYLNILYSLIIVCIYMYISYFAITWGKQMGITFSILHGIVITTNVLGTIIYTILNFYYQEKLMMCIVKLDAVDDTLEKLGSPKMYHKMCTWSKRIISGGLMYLFIITAYDTYWWLNYIQNIFLALIISFVLNHITHINIIVDLSFSFFLYVGNRFDKVNEHIQCLLVKKKAGIKCTWNKSAIVHQSTNNYKRVLWASMHLHLELRRIARDLNSIFEIQMVLKTASYFIYLTVFSYQLFLMIIQDYKKKTTLYTWLVICSWIFPLTINLYVINYIYDNVEYKAKKTCTIIHQLTTPIRYADMWKEIYQFALQEMHRPLKFTGLDLFQFGHKFIWKFCITITTYVMIMVQFKVPVDVIQG</sequence>
<dbReference type="GO" id="GO:0030425">
    <property type="term" value="C:dendrite"/>
    <property type="evidence" value="ECO:0007669"/>
    <property type="project" value="TreeGrafter"/>
</dbReference>
<organism evidence="9">
    <name type="scientific">Ooceraea biroi</name>
    <name type="common">Clonal raider ant</name>
    <name type="synonym">Cerapachys biroi</name>
    <dbReference type="NCBI Taxonomy" id="2015173"/>
    <lineage>
        <taxon>Eukaryota</taxon>
        <taxon>Metazoa</taxon>
        <taxon>Ecdysozoa</taxon>
        <taxon>Arthropoda</taxon>
        <taxon>Hexapoda</taxon>
        <taxon>Insecta</taxon>
        <taxon>Pterygota</taxon>
        <taxon>Neoptera</taxon>
        <taxon>Endopterygota</taxon>
        <taxon>Hymenoptera</taxon>
        <taxon>Apocrita</taxon>
        <taxon>Aculeata</taxon>
        <taxon>Formicoidea</taxon>
        <taxon>Formicidae</taxon>
        <taxon>Dorylinae</taxon>
        <taxon>Ooceraea</taxon>
    </lineage>
</organism>
<feature type="transmembrane region" description="Helical" evidence="8">
    <location>
        <begin position="36"/>
        <end position="59"/>
    </location>
</feature>
<dbReference type="InterPro" id="IPR013604">
    <property type="entry name" value="7TM_chemorcpt"/>
</dbReference>
<dbReference type="GO" id="GO:0008049">
    <property type="term" value="P:male courtship behavior"/>
    <property type="evidence" value="ECO:0007669"/>
    <property type="project" value="TreeGrafter"/>
</dbReference>
<dbReference type="GO" id="GO:0007165">
    <property type="term" value="P:signal transduction"/>
    <property type="evidence" value="ECO:0007669"/>
    <property type="project" value="UniProtKB-KW"/>
</dbReference>
<feature type="transmembrane region" description="Helical" evidence="8">
    <location>
        <begin position="287"/>
        <end position="311"/>
    </location>
</feature>
<evidence type="ECO:0000256" key="2">
    <source>
        <dbReference type="ARBA" id="ARBA00022475"/>
    </source>
</evidence>
<evidence type="ECO:0000313" key="9">
    <source>
        <dbReference type="EMBL" id="RLU18535.1"/>
    </source>
</evidence>
<dbReference type="Proteomes" id="UP000279307">
    <property type="component" value="Chromosome 9"/>
</dbReference>
<comment type="function">
    <text evidence="8">Gustatory receptor which mediates acceptance or avoidance behavior, depending on its substrates.</text>
</comment>
<comment type="similarity">
    <text evidence="8">Belongs to the insect chemoreceptor superfamily. Gustatory receptor (GR) family.</text>
</comment>
<dbReference type="OrthoDB" id="7551415at2759"/>
<dbReference type="AlphaFoldDB" id="A0A3L8DDI8"/>
<feature type="transmembrane region" description="Helical" evidence="8">
    <location>
        <begin position="6"/>
        <end position="24"/>
    </location>
</feature>
<evidence type="ECO:0000256" key="7">
    <source>
        <dbReference type="ARBA" id="ARBA00023224"/>
    </source>
</evidence>
<dbReference type="PANTHER" id="PTHR21143">
    <property type="entry name" value="INVERTEBRATE GUSTATORY RECEPTOR"/>
    <property type="match status" value="1"/>
</dbReference>
<dbReference type="GO" id="GO:0030424">
    <property type="term" value="C:axon"/>
    <property type="evidence" value="ECO:0007669"/>
    <property type="project" value="TreeGrafter"/>
</dbReference>
<evidence type="ECO:0000256" key="8">
    <source>
        <dbReference type="RuleBase" id="RU363108"/>
    </source>
</evidence>
<dbReference type="EMBL" id="QOIP01000009">
    <property type="protein sequence ID" value="RLU18535.1"/>
    <property type="molecule type" value="Genomic_DNA"/>
</dbReference>
<proteinExistence type="inferred from homology"/>
<protein>
    <recommendedName>
        <fullName evidence="8">Gustatory receptor</fullName>
    </recommendedName>
</protein>
<comment type="subcellular location">
    <subcellularLocation>
        <location evidence="1 8">Cell membrane</location>
        <topology evidence="1 8">Multi-pass membrane protein</topology>
    </subcellularLocation>
</comment>
<dbReference type="GO" id="GO:0043025">
    <property type="term" value="C:neuronal cell body"/>
    <property type="evidence" value="ECO:0007669"/>
    <property type="project" value="TreeGrafter"/>
</dbReference>
<gene>
    <name evidence="9" type="ORF">DMN91_008892</name>
</gene>
<accession>A0A3L8DDI8</accession>
<keyword evidence="4 8" id="KW-1133">Transmembrane helix</keyword>
<dbReference type="GO" id="GO:0005886">
    <property type="term" value="C:plasma membrane"/>
    <property type="evidence" value="ECO:0007669"/>
    <property type="project" value="UniProtKB-SubCell"/>
</dbReference>
<evidence type="ECO:0000256" key="3">
    <source>
        <dbReference type="ARBA" id="ARBA00022692"/>
    </source>
</evidence>
<evidence type="ECO:0000256" key="4">
    <source>
        <dbReference type="ARBA" id="ARBA00022989"/>
    </source>
</evidence>
<dbReference type="PANTHER" id="PTHR21143:SF133">
    <property type="entry name" value="GUSTATORY AND PHEROMONE RECEPTOR 32A-RELATED"/>
    <property type="match status" value="1"/>
</dbReference>
<keyword evidence="2 8" id="KW-1003">Cell membrane</keyword>
<keyword evidence="5 8" id="KW-0472">Membrane</keyword>
<reference evidence="9" key="1">
    <citation type="journal article" date="2018" name="Genome Res.">
        <title>The genomic architecture and molecular evolution of ant odorant receptors.</title>
        <authorList>
            <person name="McKenzie S.K."/>
            <person name="Kronauer D.J.C."/>
        </authorList>
    </citation>
    <scope>NUCLEOTIDE SEQUENCE [LARGE SCALE GENOMIC DNA]</scope>
    <source>
        <strain evidence="9">Clonal line C1</strain>
    </source>
</reference>
<feature type="transmembrane region" description="Helical" evidence="8">
    <location>
        <begin position="367"/>
        <end position="385"/>
    </location>
</feature>
<feature type="transmembrane region" description="Helical" evidence="8">
    <location>
        <begin position="71"/>
        <end position="94"/>
    </location>
</feature>